<proteinExistence type="predicted"/>
<keyword evidence="3" id="KW-1185">Reference proteome</keyword>
<evidence type="ECO:0000313" key="3">
    <source>
        <dbReference type="Proteomes" id="UP000054018"/>
    </source>
</evidence>
<evidence type="ECO:0000256" key="1">
    <source>
        <dbReference type="SAM" id="MobiDB-lite"/>
    </source>
</evidence>
<feature type="region of interest" description="Disordered" evidence="1">
    <location>
        <begin position="1"/>
        <end position="24"/>
    </location>
</feature>
<feature type="region of interest" description="Disordered" evidence="1">
    <location>
        <begin position="37"/>
        <end position="61"/>
    </location>
</feature>
<evidence type="ECO:0000313" key="2">
    <source>
        <dbReference type="EMBL" id="KIK17498.1"/>
    </source>
</evidence>
<organism evidence="2 3">
    <name type="scientific">Pisolithus microcarpus 441</name>
    <dbReference type="NCBI Taxonomy" id="765257"/>
    <lineage>
        <taxon>Eukaryota</taxon>
        <taxon>Fungi</taxon>
        <taxon>Dikarya</taxon>
        <taxon>Basidiomycota</taxon>
        <taxon>Agaricomycotina</taxon>
        <taxon>Agaricomycetes</taxon>
        <taxon>Agaricomycetidae</taxon>
        <taxon>Boletales</taxon>
        <taxon>Sclerodermatineae</taxon>
        <taxon>Pisolithaceae</taxon>
        <taxon>Pisolithus</taxon>
    </lineage>
</organism>
<name>A0A0C9ZC37_9AGAM</name>
<sequence length="61" mass="6603">MQRSRANDTGSIDRRHTTESISPGCIAYTDHIRAHVSAQGPQTGQRGLSLPRDSDDLAIQG</sequence>
<reference evidence="2 3" key="1">
    <citation type="submission" date="2014-04" db="EMBL/GenBank/DDBJ databases">
        <authorList>
            <consortium name="DOE Joint Genome Institute"/>
            <person name="Kuo A."/>
            <person name="Kohler A."/>
            <person name="Costa M.D."/>
            <person name="Nagy L.G."/>
            <person name="Floudas D."/>
            <person name="Copeland A."/>
            <person name="Barry K.W."/>
            <person name="Cichocki N."/>
            <person name="Veneault-Fourrey C."/>
            <person name="LaButti K."/>
            <person name="Lindquist E.A."/>
            <person name="Lipzen A."/>
            <person name="Lundell T."/>
            <person name="Morin E."/>
            <person name="Murat C."/>
            <person name="Sun H."/>
            <person name="Tunlid A."/>
            <person name="Henrissat B."/>
            <person name="Grigoriev I.V."/>
            <person name="Hibbett D.S."/>
            <person name="Martin F."/>
            <person name="Nordberg H.P."/>
            <person name="Cantor M.N."/>
            <person name="Hua S.X."/>
        </authorList>
    </citation>
    <scope>NUCLEOTIDE SEQUENCE [LARGE SCALE GENOMIC DNA]</scope>
    <source>
        <strain evidence="2 3">441</strain>
    </source>
</reference>
<protein>
    <submittedName>
        <fullName evidence="2">Uncharacterized protein</fullName>
    </submittedName>
</protein>
<dbReference type="OrthoDB" id="10322230at2759"/>
<feature type="compositionally biased region" description="Polar residues" evidence="1">
    <location>
        <begin position="1"/>
        <end position="10"/>
    </location>
</feature>
<reference evidence="3" key="2">
    <citation type="submission" date="2015-01" db="EMBL/GenBank/DDBJ databases">
        <title>Evolutionary Origins and Diversification of the Mycorrhizal Mutualists.</title>
        <authorList>
            <consortium name="DOE Joint Genome Institute"/>
            <consortium name="Mycorrhizal Genomics Consortium"/>
            <person name="Kohler A."/>
            <person name="Kuo A."/>
            <person name="Nagy L.G."/>
            <person name="Floudas D."/>
            <person name="Copeland A."/>
            <person name="Barry K.W."/>
            <person name="Cichocki N."/>
            <person name="Veneault-Fourrey C."/>
            <person name="LaButti K."/>
            <person name="Lindquist E.A."/>
            <person name="Lipzen A."/>
            <person name="Lundell T."/>
            <person name="Morin E."/>
            <person name="Murat C."/>
            <person name="Riley R."/>
            <person name="Ohm R."/>
            <person name="Sun H."/>
            <person name="Tunlid A."/>
            <person name="Henrissat B."/>
            <person name="Grigoriev I.V."/>
            <person name="Hibbett D.S."/>
            <person name="Martin F."/>
        </authorList>
    </citation>
    <scope>NUCLEOTIDE SEQUENCE [LARGE SCALE GENOMIC DNA]</scope>
    <source>
        <strain evidence="3">441</strain>
    </source>
</reference>
<dbReference type="Proteomes" id="UP000054018">
    <property type="component" value="Unassembled WGS sequence"/>
</dbReference>
<gene>
    <name evidence="2" type="ORF">PISMIDRAFT_685261</name>
</gene>
<accession>A0A0C9ZC37</accession>
<dbReference type="AlphaFoldDB" id="A0A0C9ZC37"/>
<dbReference type="EMBL" id="KN833826">
    <property type="protein sequence ID" value="KIK17498.1"/>
    <property type="molecule type" value="Genomic_DNA"/>
</dbReference>
<dbReference type="HOGENOM" id="CLU_2923527_0_0_1"/>